<accession>A0A845HJD6</accession>
<evidence type="ECO:0000259" key="2">
    <source>
        <dbReference type="Pfam" id="PF01551"/>
    </source>
</evidence>
<evidence type="ECO:0000313" key="3">
    <source>
        <dbReference type="EMBL" id="MYN18881.1"/>
    </source>
</evidence>
<dbReference type="Pfam" id="PF01551">
    <property type="entry name" value="Peptidase_M23"/>
    <property type="match status" value="1"/>
</dbReference>
<dbReference type="SUPFAM" id="SSF51261">
    <property type="entry name" value="Duplicated hybrid motif"/>
    <property type="match status" value="1"/>
</dbReference>
<reference evidence="3 4" key="1">
    <citation type="submission" date="2019-12" db="EMBL/GenBank/DDBJ databases">
        <title>Novel species isolated from a subtropical stream in China.</title>
        <authorList>
            <person name="Lu H."/>
        </authorList>
    </citation>
    <scope>NUCLEOTIDE SEQUENCE [LARGE SCALE GENOMIC DNA]</scope>
    <source>
        <strain evidence="3 4">FT107W</strain>
    </source>
</reference>
<dbReference type="Gene3D" id="2.70.70.10">
    <property type="entry name" value="Glucose Permease (Domain IIA)"/>
    <property type="match status" value="1"/>
</dbReference>
<keyword evidence="4" id="KW-1185">Reference proteome</keyword>
<keyword evidence="1" id="KW-0732">Signal</keyword>
<evidence type="ECO:0000313" key="4">
    <source>
        <dbReference type="Proteomes" id="UP000484875"/>
    </source>
</evidence>
<organism evidence="3 4">
    <name type="scientific">Duganella vulcania</name>
    <dbReference type="NCBI Taxonomy" id="2692166"/>
    <lineage>
        <taxon>Bacteria</taxon>
        <taxon>Pseudomonadati</taxon>
        <taxon>Pseudomonadota</taxon>
        <taxon>Betaproteobacteria</taxon>
        <taxon>Burkholderiales</taxon>
        <taxon>Oxalobacteraceae</taxon>
        <taxon>Telluria group</taxon>
        <taxon>Duganella</taxon>
    </lineage>
</organism>
<dbReference type="EMBL" id="WWCV01000036">
    <property type="protein sequence ID" value="MYN18881.1"/>
    <property type="molecule type" value="Genomic_DNA"/>
</dbReference>
<evidence type="ECO:0000256" key="1">
    <source>
        <dbReference type="SAM" id="SignalP"/>
    </source>
</evidence>
<name>A0A845HJD6_9BURK</name>
<dbReference type="RefSeq" id="WP_161091386.1">
    <property type="nucleotide sequence ID" value="NZ_WWCV01000036.1"/>
</dbReference>
<feature type="chain" id="PRO_5032384548" evidence="1">
    <location>
        <begin position="24"/>
        <end position="388"/>
    </location>
</feature>
<dbReference type="GO" id="GO:0004222">
    <property type="term" value="F:metalloendopeptidase activity"/>
    <property type="evidence" value="ECO:0007669"/>
    <property type="project" value="TreeGrafter"/>
</dbReference>
<dbReference type="InterPro" id="IPR011055">
    <property type="entry name" value="Dup_hybrid_motif"/>
</dbReference>
<comment type="caution">
    <text evidence="3">The sequence shown here is derived from an EMBL/GenBank/DDBJ whole genome shotgun (WGS) entry which is preliminary data.</text>
</comment>
<dbReference type="AlphaFoldDB" id="A0A845HJD6"/>
<gene>
    <name evidence="3" type="ORF">GTP81_19210</name>
</gene>
<dbReference type="PANTHER" id="PTHR21666">
    <property type="entry name" value="PEPTIDASE-RELATED"/>
    <property type="match status" value="1"/>
</dbReference>
<dbReference type="InterPro" id="IPR050570">
    <property type="entry name" value="Cell_wall_metabolism_enzyme"/>
</dbReference>
<proteinExistence type="predicted"/>
<feature type="signal peptide" evidence="1">
    <location>
        <begin position="1"/>
        <end position="23"/>
    </location>
</feature>
<feature type="domain" description="M23ase beta-sheet core" evidence="2">
    <location>
        <begin position="234"/>
        <end position="332"/>
    </location>
</feature>
<sequence>MRSPSLPQSLAAVLAAAFTIAHAAPTQAPVEAHVPHAPQTVAGTDGVRRLYYELDIGNFYADTGVLKLTGAAVYADGDARPLATFSGPALASLLRPNKELEADNSLAIAGGTHALLLIAAPLPAGRKPPLTLRHTLTFKTAKGETQTAGDIPVPVDSRPPVTLGAPLRGLWLADEGPGHAQSHHWGGVIAQNGRLTIPQRYAIDFFGLDAQGHAVRAPVEKLAESRVEDWAGWNSDVLAAADGVVRDMRDGVADRKPLSPQEEPAELSTRALYGNFVVLEIAPGVFVHYAHLRQGSIQVRPGQHVKRGALLAHLGLTGSAGAPHLHFHVSDKASFADSQGLPFVFDSYTPAGRGSEGEALNNTSTIKVSPQAPKLRRRMPLDGDIVGF</sequence>
<protein>
    <submittedName>
        <fullName evidence="3">Peptidoglycan DD-metalloendopeptidase family protein</fullName>
    </submittedName>
</protein>
<dbReference type="PANTHER" id="PTHR21666:SF270">
    <property type="entry name" value="MUREIN HYDROLASE ACTIVATOR ENVC"/>
    <property type="match status" value="1"/>
</dbReference>
<dbReference type="CDD" id="cd12797">
    <property type="entry name" value="M23_peptidase"/>
    <property type="match status" value="1"/>
</dbReference>
<dbReference type="Proteomes" id="UP000484875">
    <property type="component" value="Unassembled WGS sequence"/>
</dbReference>
<dbReference type="InterPro" id="IPR016047">
    <property type="entry name" value="M23ase_b-sheet_dom"/>
</dbReference>